<dbReference type="InterPro" id="IPR045860">
    <property type="entry name" value="Snake_toxin-like_sf"/>
</dbReference>
<dbReference type="InterPro" id="IPR048256">
    <property type="entry name" value="Tektin-like"/>
</dbReference>
<dbReference type="Pfam" id="PF23344">
    <property type="entry name" value="ZP-N"/>
    <property type="match status" value="1"/>
</dbReference>
<keyword evidence="10" id="KW-0165">Cleavage on pair of basic residues</keyword>
<sequence length="1030" mass="114664">MQVQSVPLGSVTIGPLSWRDGTVRSIQRAERLVRQTRAGRSATCSRPRSSSAAAGFTPKRANGTAETGEDKITEEECGESRDCICKNKMLRPQTTGGMFPSGTQRTSVAPFPPTSLREQCAGASAAVAAEYMRRVREVEGQLRRQASRVTQEGIKLERERGHLERMLRSLRTDLTVNRRSSEGRTRRPSTAETERDGADYLLLFERRELAELKQDLEGALRNTLTQLQALGQSSRQLLDCASERARVLELLPHSSSAGGQSSTAQTFTKADPVSPFTPECKQVLESSTLTVNQSQLLREDIRQMLNSGITRQKAAHCAVNDGLVKKIAETISLQQNLTLMSAATRQAMFRKQREINCIRHSHDRAQGPEYSGDILSREKLNRPLVQVYQRHPGTQLPEAAHLIQGSAVLRHCLTSSEGELARLQRACLQLLDDLHGKRTAAQVDAGVVRMRRQQLPGHGTAVPLFCYTCVFPAISPLDCIRFPLRCPPGQLCLSSRAVGEKGDFRVVLYEKSCVLPSLCGVTGEKYAMGLNFTFTNECCDTHLCNRAATPAMPYWTGTLLTLLISYPVWRETRTLPPPFLHLPMFVDSGLPLLGKEHFSPARGTGKEPLPETVRELLIPVQQHSTSLPNVSGVSVRTSCKQNKMRVQVQRSLLGTGEPQTQLKLGTCQASKSTRDYLYFEYDFGMCGTKRTIIDNQVAYSNTLHYDPPQLQGPIRRAVSFTLPVACYYNRYQYSYKIGYTPKMRMRKIFKSMKNRTKFILTPRNAQWGRLSLSDHYMLGKPMYFEAEAPSMSQDKRLYINSCYVTPEKSHTSALQFPVVKNFGCMVESKDSHSRFIPYKNNAVRFSVDAFLFKGMTDQLYMHCSMSVASSVPSATAKSCNYDTKAGRWVELYGSDSVCTCCDSSCSSAASTVTKIISSRPWTIEPKVKPTTTPKRKMVSTTTTSTTVAPQPETTREVTESSTTSQPEATAGTPTGKVANTVKELEWPFGGGGVKWVELEGEERRVKGSAVVEEVVTEPHRIFEEIFDFDK</sequence>
<dbReference type="Gene3D" id="2.60.40.3210">
    <property type="entry name" value="Zona pellucida, ZP-N domain"/>
    <property type="match status" value="1"/>
</dbReference>
<dbReference type="FunFam" id="2.60.40.4100:FF:000002">
    <property type="entry name" value="Zona pellucida sperm-binding protein 3"/>
    <property type="match status" value="1"/>
</dbReference>
<feature type="region of interest" description="Disordered" evidence="18">
    <location>
        <begin position="254"/>
        <end position="273"/>
    </location>
</feature>
<evidence type="ECO:0000256" key="18">
    <source>
        <dbReference type="SAM" id="MobiDB-lite"/>
    </source>
</evidence>
<evidence type="ECO:0000256" key="7">
    <source>
        <dbReference type="ARBA" id="ARBA00022490"/>
    </source>
</evidence>
<keyword evidence="12" id="KW-0732">Signal</keyword>
<dbReference type="Pfam" id="PF03148">
    <property type="entry name" value="Tektin"/>
    <property type="match status" value="1"/>
</dbReference>
<feature type="region of interest" description="Disordered" evidence="18">
    <location>
        <begin position="34"/>
        <end position="73"/>
    </location>
</feature>
<dbReference type="AlphaFoldDB" id="A0AAD3MFR9"/>
<dbReference type="Gene3D" id="2.60.40.4100">
    <property type="entry name" value="Zona pellucida, ZP-C domain"/>
    <property type="match status" value="1"/>
</dbReference>
<organism evidence="20 21">
    <name type="scientific">Lates japonicus</name>
    <name type="common">Japanese lates</name>
    <dbReference type="NCBI Taxonomy" id="270547"/>
    <lineage>
        <taxon>Eukaryota</taxon>
        <taxon>Metazoa</taxon>
        <taxon>Chordata</taxon>
        <taxon>Craniata</taxon>
        <taxon>Vertebrata</taxon>
        <taxon>Euteleostomi</taxon>
        <taxon>Actinopterygii</taxon>
        <taxon>Neopterygii</taxon>
        <taxon>Teleostei</taxon>
        <taxon>Neoteleostei</taxon>
        <taxon>Acanthomorphata</taxon>
        <taxon>Carangaria</taxon>
        <taxon>Carangaria incertae sedis</taxon>
        <taxon>Centropomidae</taxon>
        <taxon>Lates</taxon>
    </lineage>
</organism>
<keyword evidence="7" id="KW-0963">Cytoplasm</keyword>
<keyword evidence="11" id="KW-0812">Transmembrane</keyword>
<dbReference type="PANTHER" id="PTHR35081">
    <property type="entry name" value="COILED-COIL DOMAIN-CONTAINING PROTEIN 105"/>
    <property type="match status" value="1"/>
</dbReference>
<keyword evidence="8" id="KW-0964">Secreted</keyword>
<dbReference type="PROSITE" id="PS51034">
    <property type="entry name" value="ZP_2"/>
    <property type="match status" value="1"/>
</dbReference>
<dbReference type="InterPro" id="IPR042235">
    <property type="entry name" value="ZP-C_dom"/>
</dbReference>
<keyword evidence="14" id="KW-0472">Membrane</keyword>
<name>A0AAD3MFR9_LATJO</name>
<evidence type="ECO:0000256" key="16">
    <source>
        <dbReference type="ARBA" id="ARBA00023180"/>
    </source>
</evidence>
<proteinExistence type="inferred from homology"/>
<feature type="domain" description="ZP" evidence="19">
    <location>
        <begin position="638"/>
        <end position="886"/>
    </location>
</feature>
<evidence type="ECO:0000256" key="5">
    <source>
        <dbReference type="ARBA" id="ARBA00017980"/>
    </source>
</evidence>
<evidence type="ECO:0000256" key="13">
    <source>
        <dbReference type="ARBA" id="ARBA00022989"/>
    </source>
</evidence>
<dbReference type="GO" id="GO:0005737">
    <property type="term" value="C:cytoplasm"/>
    <property type="evidence" value="ECO:0007669"/>
    <property type="project" value="UniProtKB-SubCell"/>
</dbReference>
<evidence type="ECO:0000259" key="19">
    <source>
        <dbReference type="PROSITE" id="PS51034"/>
    </source>
</evidence>
<evidence type="ECO:0000256" key="9">
    <source>
        <dbReference type="ARBA" id="ARBA00022530"/>
    </source>
</evidence>
<dbReference type="GO" id="GO:0005886">
    <property type="term" value="C:plasma membrane"/>
    <property type="evidence" value="ECO:0007669"/>
    <property type="project" value="UniProtKB-SubCell"/>
</dbReference>
<comment type="caution">
    <text evidence="20">The sequence shown here is derived from an EMBL/GenBank/DDBJ whole genome shotgun (WGS) entry which is preliminary data.</text>
</comment>
<dbReference type="Gene3D" id="2.10.60.10">
    <property type="entry name" value="CD59"/>
    <property type="match status" value="1"/>
</dbReference>
<evidence type="ECO:0000256" key="15">
    <source>
        <dbReference type="ARBA" id="ARBA00023157"/>
    </source>
</evidence>
<feature type="region of interest" description="Disordered" evidence="18">
    <location>
        <begin position="926"/>
        <end position="979"/>
    </location>
</feature>
<evidence type="ECO:0000256" key="14">
    <source>
        <dbReference type="ARBA" id="ARBA00023136"/>
    </source>
</evidence>
<evidence type="ECO:0000256" key="17">
    <source>
        <dbReference type="ARBA" id="ARBA00030824"/>
    </source>
</evidence>
<keyword evidence="13" id="KW-1133">Transmembrane helix</keyword>
<evidence type="ECO:0000256" key="8">
    <source>
        <dbReference type="ARBA" id="ARBA00022525"/>
    </source>
</evidence>
<evidence type="ECO:0000256" key="12">
    <source>
        <dbReference type="ARBA" id="ARBA00022729"/>
    </source>
</evidence>
<evidence type="ECO:0000256" key="2">
    <source>
        <dbReference type="ARBA" id="ARBA00004496"/>
    </source>
</evidence>
<comment type="subcellular location">
    <subcellularLocation>
        <location evidence="1">Cell membrane</location>
        <topology evidence="1">Single-pass type I membrane protein</topology>
    </subcellularLocation>
    <subcellularLocation>
        <location evidence="2">Cytoplasm</location>
    </subcellularLocation>
    <subcellularLocation>
        <location evidence="3">Secreted</location>
        <location evidence="3">Extracellular space</location>
        <location evidence="3">Extracellular matrix</location>
    </subcellularLocation>
</comment>
<feature type="compositionally biased region" description="Polar residues" evidence="18">
    <location>
        <begin position="42"/>
        <end position="52"/>
    </location>
</feature>
<evidence type="ECO:0000256" key="1">
    <source>
        <dbReference type="ARBA" id="ARBA00004251"/>
    </source>
</evidence>
<gene>
    <name evidence="20" type="ORF">AKAME5_000588400</name>
</gene>
<keyword evidence="15" id="KW-1015">Disulfide bond</keyword>
<evidence type="ECO:0000256" key="4">
    <source>
        <dbReference type="ARBA" id="ARBA00006735"/>
    </source>
</evidence>
<dbReference type="Pfam" id="PF00100">
    <property type="entry name" value="Zona_pellucida"/>
    <property type="match status" value="1"/>
</dbReference>
<accession>A0AAD3MFR9</accession>
<keyword evidence="6" id="KW-1003">Cell membrane</keyword>
<keyword evidence="9" id="KW-0272">Extracellular matrix</keyword>
<dbReference type="InterPro" id="IPR001507">
    <property type="entry name" value="ZP_dom"/>
</dbReference>
<protein>
    <recommendedName>
        <fullName evidence="5">Zona pellucida sperm-binding protein 3</fullName>
    </recommendedName>
    <alternativeName>
        <fullName evidence="17">Zona pellucida glycoprotein 3</fullName>
    </alternativeName>
</protein>
<dbReference type="EMBL" id="BRZM01000016">
    <property type="protein sequence ID" value="GLD53094.1"/>
    <property type="molecule type" value="Genomic_DNA"/>
</dbReference>
<dbReference type="SMART" id="SM00241">
    <property type="entry name" value="ZP"/>
    <property type="match status" value="1"/>
</dbReference>
<comment type="similarity">
    <text evidence="4">Belongs to the ZP domain family. ZPC subfamily.</text>
</comment>
<keyword evidence="21" id="KW-1185">Reference proteome</keyword>
<evidence type="ECO:0000256" key="6">
    <source>
        <dbReference type="ARBA" id="ARBA00022475"/>
    </source>
</evidence>
<feature type="region of interest" description="Disordered" evidence="18">
    <location>
        <begin position="175"/>
        <end position="194"/>
    </location>
</feature>
<evidence type="ECO:0000256" key="11">
    <source>
        <dbReference type="ARBA" id="ARBA00022692"/>
    </source>
</evidence>
<reference evidence="20" key="1">
    <citation type="submission" date="2022-08" db="EMBL/GenBank/DDBJ databases">
        <title>Genome sequencing of akame (Lates japonicus).</title>
        <authorList>
            <person name="Hashiguchi Y."/>
            <person name="Takahashi H."/>
        </authorList>
    </citation>
    <scope>NUCLEOTIDE SEQUENCE</scope>
    <source>
        <strain evidence="20">Kochi</strain>
    </source>
</reference>
<evidence type="ECO:0000256" key="3">
    <source>
        <dbReference type="ARBA" id="ARBA00004498"/>
    </source>
</evidence>
<dbReference type="CDD" id="cd00117">
    <property type="entry name" value="TFP"/>
    <property type="match status" value="1"/>
</dbReference>
<evidence type="ECO:0000313" key="21">
    <source>
        <dbReference type="Proteomes" id="UP001279410"/>
    </source>
</evidence>
<evidence type="ECO:0000313" key="20">
    <source>
        <dbReference type="EMBL" id="GLD53094.1"/>
    </source>
</evidence>
<dbReference type="FunFam" id="2.60.40.3210:FF:000001">
    <property type="entry name" value="Zona pellucida sperm-binding protein 3"/>
    <property type="match status" value="1"/>
</dbReference>
<feature type="compositionally biased region" description="Low complexity" evidence="18">
    <location>
        <begin position="254"/>
        <end position="266"/>
    </location>
</feature>
<keyword evidence="16" id="KW-0325">Glycoprotein</keyword>
<dbReference type="InterPro" id="IPR055356">
    <property type="entry name" value="ZP-N"/>
</dbReference>
<dbReference type="PANTHER" id="PTHR35081:SF1">
    <property type="entry name" value="COILED-COIL DOMAIN-CONTAINING PROTEIN 105"/>
    <property type="match status" value="1"/>
</dbReference>
<dbReference type="SUPFAM" id="SSF57302">
    <property type="entry name" value="Snake toxin-like"/>
    <property type="match status" value="1"/>
</dbReference>
<dbReference type="GO" id="GO:0005929">
    <property type="term" value="C:cilium"/>
    <property type="evidence" value="ECO:0007669"/>
    <property type="project" value="UniProtKB-ARBA"/>
</dbReference>
<dbReference type="InterPro" id="IPR038949">
    <property type="entry name" value="TEKTL1"/>
</dbReference>
<dbReference type="InterPro" id="IPR055355">
    <property type="entry name" value="ZP-C"/>
</dbReference>
<dbReference type="Proteomes" id="UP001279410">
    <property type="component" value="Unassembled WGS sequence"/>
</dbReference>
<evidence type="ECO:0000256" key="10">
    <source>
        <dbReference type="ARBA" id="ARBA00022685"/>
    </source>
</evidence>